<dbReference type="GO" id="GO:0045039">
    <property type="term" value="P:protein insertion into mitochondrial inner membrane"/>
    <property type="evidence" value="ECO:0007669"/>
    <property type="project" value="InterPro"/>
</dbReference>
<dbReference type="PANTHER" id="PTHR14110">
    <property type="entry name" value="MITOCHONDRIAL IMPORT INNER MEMBRANE TRANSLOCASE SUBUNIT TIM22"/>
    <property type="match status" value="1"/>
</dbReference>
<dbReference type="InterPro" id="IPR039175">
    <property type="entry name" value="TIM22"/>
</dbReference>
<evidence type="ECO:0000256" key="4">
    <source>
        <dbReference type="ARBA" id="ARBA00023136"/>
    </source>
</evidence>
<keyword evidence="4" id="KW-0472">Membrane</keyword>
<comment type="subcellular location">
    <subcellularLocation>
        <location evidence="1">Membrane</location>
        <topology evidence="1">Multi-pass membrane protein</topology>
    </subcellularLocation>
</comment>
<keyword evidence="2" id="KW-0812">Transmembrane</keyword>
<evidence type="ECO:0000256" key="2">
    <source>
        <dbReference type="ARBA" id="ARBA00022692"/>
    </source>
</evidence>
<dbReference type="Proteomes" id="UP000239649">
    <property type="component" value="Unassembled WGS sequence"/>
</dbReference>
<feature type="compositionally biased region" description="Low complexity" evidence="5">
    <location>
        <begin position="598"/>
        <end position="611"/>
    </location>
</feature>
<reference evidence="6 7" key="1">
    <citation type="journal article" date="2018" name="Plant J.">
        <title>Genome sequences of Chlorella sorokiniana UTEX 1602 and Micractinium conductrix SAG 241.80: implications to maltose excretion by a green alga.</title>
        <authorList>
            <person name="Arriola M.B."/>
            <person name="Velmurugan N."/>
            <person name="Zhang Y."/>
            <person name="Plunkett M.H."/>
            <person name="Hondzo H."/>
            <person name="Barney B.M."/>
        </authorList>
    </citation>
    <scope>NUCLEOTIDE SEQUENCE [LARGE SCALE GENOMIC DNA]</scope>
    <source>
        <strain evidence="6 7">SAG 241.80</strain>
    </source>
</reference>
<dbReference type="EMBL" id="LHPF02000023">
    <property type="protein sequence ID" value="PSC69910.1"/>
    <property type="molecule type" value="Genomic_DNA"/>
</dbReference>
<protein>
    <submittedName>
        <fullName evidence="6">Outer envelope pore 16-chloroplastic mitochondrial isoform A</fullName>
    </submittedName>
</protein>
<keyword evidence="7" id="KW-1185">Reference proteome</keyword>
<feature type="compositionally biased region" description="Basic residues" evidence="5">
    <location>
        <begin position="146"/>
        <end position="159"/>
    </location>
</feature>
<proteinExistence type="predicted"/>
<evidence type="ECO:0000256" key="3">
    <source>
        <dbReference type="ARBA" id="ARBA00022989"/>
    </source>
</evidence>
<feature type="compositionally biased region" description="Acidic residues" evidence="5">
    <location>
        <begin position="519"/>
        <end position="547"/>
    </location>
</feature>
<dbReference type="AlphaFoldDB" id="A0A2P6V749"/>
<comment type="caution">
    <text evidence="6">The sequence shown here is derived from an EMBL/GenBank/DDBJ whole genome shotgun (WGS) entry which is preliminary data.</text>
</comment>
<dbReference type="GO" id="GO:0042721">
    <property type="term" value="C:TIM22 mitochondrial import inner membrane insertion complex"/>
    <property type="evidence" value="ECO:0007669"/>
    <property type="project" value="InterPro"/>
</dbReference>
<feature type="compositionally biased region" description="Basic and acidic residues" evidence="5">
    <location>
        <begin position="587"/>
        <end position="596"/>
    </location>
</feature>
<name>A0A2P6V749_9CHLO</name>
<accession>A0A2P6V749</accession>
<feature type="region of interest" description="Disordered" evidence="5">
    <location>
        <begin position="516"/>
        <end position="611"/>
    </location>
</feature>
<sequence>MTLPIEDHSTTAPERIGTAIGVGAAAGALMGAVTSNWGEIPQVLQNKPWPALARTGAQMAQYGGTLALVGGTFATVDCFAESVRGKKDWVNGSLAGAAAGLALGLRVGTLSAAIKMAAALAPAFRPGALQQLQPCCAVSAAPSGRQRSRQQQRRTAARARRSEAASQNDAWEPLTSYAAPEGGVPDDLLQLIPDVEQDDSLLADDAGAAKYWAQGAFDPYSPTGSRSDFDWQSPGGAGAHAGDWMLSDYDVGGRGGGAAAGASVGDPNFGFDQLKSEDWSDQLASEVSEGNSFRREQRERYGTPLLTMANLAHATEEELLMGAEAQALRDDKVDKFMQTALSLHHSFGERAHNRYAICVRFGELIEQIEQDDWDLPMEGESQGLPSWVRAALALEEEYDVLNEEAYEEDQLRSAAEVQFFEDAVEQHVQRQLDLLEMADSGSGKTLRSGGAEAADDASLDSLLRGVLPGTDDEFDKAAETEALADDLLARVTQQADAEYLAALTGDLDLGDKEVVVASSEEEEEEEDEEEAKEEEGVADEAEEEDGEEGARLGPGHHRVEDGRQWTKQRRGPTLGATHRNKVAAVTEGRERQKEEMLGLDPLGDIPSDPLLDLLDRHDQTSLGFF</sequence>
<keyword evidence="3" id="KW-1133">Transmembrane helix</keyword>
<evidence type="ECO:0000256" key="1">
    <source>
        <dbReference type="ARBA" id="ARBA00004141"/>
    </source>
</evidence>
<dbReference type="OrthoDB" id="1913277at2759"/>
<dbReference type="Pfam" id="PF02466">
    <property type="entry name" value="Tim17"/>
    <property type="match status" value="1"/>
</dbReference>
<evidence type="ECO:0000313" key="6">
    <source>
        <dbReference type="EMBL" id="PSC69910.1"/>
    </source>
</evidence>
<organism evidence="6 7">
    <name type="scientific">Micractinium conductrix</name>
    <dbReference type="NCBI Taxonomy" id="554055"/>
    <lineage>
        <taxon>Eukaryota</taxon>
        <taxon>Viridiplantae</taxon>
        <taxon>Chlorophyta</taxon>
        <taxon>core chlorophytes</taxon>
        <taxon>Trebouxiophyceae</taxon>
        <taxon>Chlorellales</taxon>
        <taxon>Chlorellaceae</taxon>
        <taxon>Chlorella clade</taxon>
        <taxon>Micractinium</taxon>
    </lineage>
</organism>
<evidence type="ECO:0000313" key="7">
    <source>
        <dbReference type="Proteomes" id="UP000239649"/>
    </source>
</evidence>
<feature type="region of interest" description="Disordered" evidence="5">
    <location>
        <begin position="140"/>
        <end position="179"/>
    </location>
</feature>
<gene>
    <name evidence="6" type="ORF">C2E20_6657</name>
</gene>
<dbReference type="PANTHER" id="PTHR14110:SF18">
    <property type="entry name" value="OUTER ENVELOPE PORE PROTEIN 16-3, CHLOROPLASTIC_MITOCHONDRIAL"/>
    <property type="match status" value="1"/>
</dbReference>
<dbReference type="STRING" id="554055.A0A2P6V749"/>
<evidence type="ECO:0000256" key="5">
    <source>
        <dbReference type="SAM" id="MobiDB-lite"/>
    </source>
</evidence>